<evidence type="ECO:0000313" key="9">
    <source>
        <dbReference type="Proteomes" id="UP000807716"/>
    </source>
</evidence>
<accession>A0A9P6U3U1</accession>
<dbReference type="PRINTS" id="PR00109">
    <property type="entry name" value="TYRKINASE"/>
</dbReference>
<keyword evidence="3 5" id="KW-0067">ATP-binding</keyword>
<sequence>MSQRRLTFGPRLGSGAFGRVFRAHWGSQPCAAKEFLLSNTEYEQSSIQNEVSILRSLRHRHIIQFYATVHQEGSLYLIMDIAEGGSLTDAIRRREIDDWDTKHRLAHEIARGLEFIHEEGVLHRDLKSHNVLLNSHMEVKLCDFGLSQVKQMEMSGLHTNRVGTLRWMAPELFSMSPQYSSKSDMYAFGVVMWEMAANCTQPFRDQENDEAIVLSVRYGEREDIPEDTPEQFREFIVRCWSQDPSQRPEASEAVFIATEQSDEHASEWSIDISFSRDSFLHISSSVDGGEGLIVAIDELKRKARQDDVGAQFELAERYLKGNEDMEDAFFWYLRAARQKHPKAQLRLGEMYSNGYSTTPKCHTVAALWFRRAADQGFADAQFSLAWVYANGNGVDKSPSEAADWCRLAAEQGLVDAQHFLANMYLKGHGLVQSFSDAVEWYRKAAEQGDANAQFVLGTMIRSGQGVERRDDEEAASWLDMAAAQQHEGAKSALQSMYKRNPALASRISVDTLVWLRQSEDMGTQLCVGQALNDDQEIKDQGIGVVEWYRMATKLAMARAQNDLGWMYDNGRGAERNGALAVELYRKAALQGESTAQFNVGVVMEGRGDIRKDMVQAIEWFRKAADQSNLYALNKMANLGDKTLGAGTYGKVYKVEYQGSTCAAKSIFLTETEYNKQTIANEISILERLQNPNIIQFLGVQHDGTNLYIITAWAERGSLKKVIDNGKLKKCWRTKTRIAHQIARGLQYIHSQEIRHRDLKSDNVLLTKSMDVKLCDFGLAEVKQLSVSRSNATTTGTLRWMAPELLVKRPIFSRKSDMYAFGMVMWEMAANCTKPFETQKSNAVVMELVLKGEREDIPDDTPEEFRRWIELCWHKDPDLRPHAHAVVFTSVCMQQDGSEDSDSGISPGSDSDDDLDENSPNGLKYGIADMAVSPPSSVGSPTSNISRGTTLFGQAWGDGHLDDVKTLILKARNHNVRAQVALAAKYEKGEDLEQSDYEAFVWYYQAANQGDAGAQLSVAQMFLDGRGVLKSELDASKWFHEAAANGCSQASRCLGIMYGEGQGVDQDAEKAATLYRTAAEGGDTDARHLLGDLYRQGRGVEKSGDEAVLCYRQAAEGGHIGALLELGRMYRCGDGISKDDTEAFHCFLEAAKNDSVEAQYQAGMMYQAGEGVDKSDSESSRWLLVAAEQGHVEAQFSVGLLYETGRGVGQDDAEAASWYNKAADGGHLMAQFSLGLMHRYGYGVKEKSDIEAARWFLKAANQGHPDAQFCLGLMLQAGGQGVEADKKEALSWLLKAAKQGHASAQYHLGMAYFHGEIAEQSDTKAIEWLRKAAGEADHEAQTEADPITETP</sequence>
<dbReference type="PROSITE" id="PS50011">
    <property type="entry name" value="PROTEIN_KINASE_DOM"/>
    <property type="match status" value="2"/>
</dbReference>
<feature type="domain" description="Protein kinase" evidence="7">
    <location>
        <begin position="6"/>
        <end position="267"/>
    </location>
</feature>
<dbReference type="EMBL" id="JAAAJB010000339">
    <property type="protein sequence ID" value="KAG0258022.1"/>
    <property type="molecule type" value="Genomic_DNA"/>
</dbReference>
<dbReference type="CDD" id="cd13999">
    <property type="entry name" value="STKc_MAP3K-like"/>
    <property type="match status" value="2"/>
</dbReference>
<feature type="domain" description="Protein kinase" evidence="7">
    <location>
        <begin position="637"/>
        <end position="892"/>
    </location>
</feature>
<keyword evidence="2 5" id="KW-0547">Nucleotide-binding</keyword>
<dbReference type="PROSITE" id="PS00108">
    <property type="entry name" value="PROTEIN_KINASE_ST"/>
    <property type="match status" value="2"/>
</dbReference>
<dbReference type="Pfam" id="PF07714">
    <property type="entry name" value="PK_Tyr_Ser-Thr"/>
    <property type="match status" value="2"/>
</dbReference>
<dbReference type="Pfam" id="PF08238">
    <property type="entry name" value="Sel1"/>
    <property type="match status" value="17"/>
</dbReference>
<evidence type="ECO:0000256" key="1">
    <source>
        <dbReference type="ARBA" id="ARBA00022527"/>
    </source>
</evidence>
<protein>
    <recommendedName>
        <fullName evidence="7">Protein kinase domain-containing protein</fullName>
    </recommendedName>
</protein>
<dbReference type="GO" id="GO:0004674">
    <property type="term" value="F:protein serine/threonine kinase activity"/>
    <property type="evidence" value="ECO:0007669"/>
    <property type="project" value="UniProtKB-KW"/>
</dbReference>
<dbReference type="Proteomes" id="UP000807716">
    <property type="component" value="Unassembled WGS sequence"/>
</dbReference>
<gene>
    <name evidence="8" type="ORF">DFQ27_004821</name>
</gene>
<dbReference type="Gene3D" id="1.10.510.10">
    <property type="entry name" value="Transferase(Phosphotransferase) domain 1"/>
    <property type="match status" value="2"/>
</dbReference>
<dbReference type="InterPro" id="IPR017441">
    <property type="entry name" value="Protein_kinase_ATP_BS"/>
</dbReference>
<keyword evidence="1" id="KW-0808">Transferase</keyword>
<dbReference type="Gene3D" id="1.25.40.10">
    <property type="entry name" value="Tetratricopeptide repeat domain"/>
    <property type="match status" value="6"/>
</dbReference>
<dbReference type="SUPFAM" id="SSF56112">
    <property type="entry name" value="Protein kinase-like (PK-like)"/>
    <property type="match status" value="2"/>
</dbReference>
<comment type="caution">
    <text evidence="8">The sequence shown here is derived from an EMBL/GenBank/DDBJ whole genome shotgun (WGS) entry which is preliminary data.</text>
</comment>
<organism evidence="8 9">
    <name type="scientific">Actinomortierella ambigua</name>
    <dbReference type="NCBI Taxonomy" id="1343610"/>
    <lineage>
        <taxon>Eukaryota</taxon>
        <taxon>Fungi</taxon>
        <taxon>Fungi incertae sedis</taxon>
        <taxon>Mucoromycota</taxon>
        <taxon>Mortierellomycotina</taxon>
        <taxon>Mortierellomycetes</taxon>
        <taxon>Mortierellales</taxon>
        <taxon>Mortierellaceae</taxon>
        <taxon>Actinomortierella</taxon>
    </lineage>
</organism>
<dbReference type="SMART" id="SM00671">
    <property type="entry name" value="SEL1"/>
    <property type="match status" value="17"/>
</dbReference>
<dbReference type="InterPro" id="IPR006597">
    <property type="entry name" value="Sel1-like"/>
</dbReference>
<evidence type="ECO:0000313" key="8">
    <source>
        <dbReference type="EMBL" id="KAG0258022.1"/>
    </source>
</evidence>
<dbReference type="InterPro" id="IPR050767">
    <property type="entry name" value="Sel1_AlgK"/>
</dbReference>
<evidence type="ECO:0000256" key="4">
    <source>
        <dbReference type="ARBA" id="ARBA00038101"/>
    </source>
</evidence>
<evidence type="ECO:0000256" key="3">
    <source>
        <dbReference type="ARBA" id="ARBA00022840"/>
    </source>
</evidence>
<reference evidence="8" key="1">
    <citation type="journal article" date="2020" name="Fungal Divers.">
        <title>Resolving the Mortierellaceae phylogeny through synthesis of multi-gene phylogenetics and phylogenomics.</title>
        <authorList>
            <person name="Vandepol N."/>
            <person name="Liber J."/>
            <person name="Desiro A."/>
            <person name="Na H."/>
            <person name="Kennedy M."/>
            <person name="Barry K."/>
            <person name="Grigoriev I.V."/>
            <person name="Miller A.N."/>
            <person name="O'Donnell K."/>
            <person name="Stajich J.E."/>
            <person name="Bonito G."/>
        </authorList>
    </citation>
    <scope>NUCLEOTIDE SEQUENCE</scope>
    <source>
        <strain evidence="8">BC1065</strain>
    </source>
</reference>
<comment type="similarity">
    <text evidence="4">Belongs to the sel-1 family.</text>
</comment>
<dbReference type="InterPro" id="IPR000719">
    <property type="entry name" value="Prot_kinase_dom"/>
</dbReference>
<evidence type="ECO:0000256" key="5">
    <source>
        <dbReference type="PROSITE-ProRule" id="PRU10141"/>
    </source>
</evidence>
<feature type="binding site" evidence="5">
    <location>
        <position position="33"/>
    </location>
    <ligand>
        <name>ATP</name>
        <dbReference type="ChEBI" id="CHEBI:30616"/>
    </ligand>
</feature>
<keyword evidence="1" id="KW-0723">Serine/threonine-protein kinase</keyword>
<dbReference type="PANTHER" id="PTHR11102">
    <property type="entry name" value="SEL-1-LIKE PROTEIN"/>
    <property type="match status" value="1"/>
</dbReference>
<feature type="binding site" evidence="5">
    <location>
        <position position="664"/>
    </location>
    <ligand>
        <name>ATP</name>
        <dbReference type="ChEBI" id="CHEBI:30616"/>
    </ligand>
</feature>
<dbReference type="InterPro" id="IPR011990">
    <property type="entry name" value="TPR-like_helical_dom_sf"/>
</dbReference>
<keyword evidence="9" id="KW-1185">Reference proteome</keyword>
<dbReference type="SUPFAM" id="SSF81901">
    <property type="entry name" value="HCP-like"/>
    <property type="match status" value="5"/>
</dbReference>
<proteinExistence type="inferred from homology"/>
<dbReference type="SMART" id="SM00220">
    <property type="entry name" value="S_TKc"/>
    <property type="match status" value="2"/>
</dbReference>
<keyword evidence="1" id="KW-0418">Kinase</keyword>
<name>A0A9P6U3U1_9FUNG</name>
<evidence type="ECO:0000256" key="2">
    <source>
        <dbReference type="ARBA" id="ARBA00022741"/>
    </source>
</evidence>
<dbReference type="InterPro" id="IPR008271">
    <property type="entry name" value="Ser/Thr_kinase_AS"/>
</dbReference>
<dbReference type="PROSITE" id="PS00107">
    <property type="entry name" value="PROTEIN_KINASE_ATP"/>
    <property type="match status" value="2"/>
</dbReference>
<dbReference type="GO" id="GO:0005524">
    <property type="term" value="F:ATP binding"/>
    <property type="evidence" value="ECO:0007669"/>
    <property type="project" value="UniProtKB-UniRule"/>
</dbReference>
<dbReference type="InterPro" id="IPR001245">
    <property type="entry name" value="Ser-Thr/Tyr_kinase_cat_dom"/>
</dbReference>
<dbReference type="OrthoDB" id="4062651at2759"/>
<dbReference type="InterPro" id="IPR011009">
    <property type="entry name" value="Kinase-like_dom_sf"/>
</dbReference>
<evidence type="ECO:0000256" key="6">
    <source>
        <dbReference type="SAM" id="MobiDB-lite"/>
    </source>
</evidence>
<feature type="region of interest" description="Disordered" evidence="6">
    <location>
        <begin position="894"/>
        <end position="923"/>
    </location>
</feature>
<dbReference type="PANTHER" id="PTHR11102:SF160">
    <property type="entry name" value="ERAD-ASSOCIATED E3 UBIQUITIN-PROTEIN LIGASE COMPONENT HRD3"/>
    <property type="match status" value="1"/>
</dbReference>
<evidence type="ECO:0000259" key="7">
    <source>
        <dbReference type="PROSITE" id="PS50011"/>
    </source>
</evidence>